<feature type="domain" description="Maltose/galactoside acetyltransferase" evidence="6">
    <location>
        <begin position="4"/>
        <end position="58"/>
    </location>
</feature>
<dbReference type="PANTHER" id="PTHR43017:SF1">
    <property type="entry name" value="ACETYLTRANSFERASE YJL218W-RELATED"/>
    <property type="match status" value="1"/>
</dbReference>
<reference evidence="7 8" key="1">
    <citation type="submission" date="2019-03" db="EMBL/GenBank/DDBJ databases">
        <title>Genomic Encyclopedia of Type Strains, Phase IV (KMG-IV): sequencing the most valuable type-strain genomes for metagenomic binning, comparative biology and taxonomic classification.</title>
        <authorList>
            <person name="Goeker M."/>
        </authorList>
    </citation>
    <scope>NUCLEOTIDE SEQUENCE [LARGE SCALE GENOMIC DNA]</scope>
    <source>
        <strain evidence="7 8">DSM 22362</strain>
    </source>
</reference>
<dbReference type="RefSeq" id="WP_132777108.1">
    <property type="nucleotide sequence ID" value="NZ_SMBZ01000010.1"/>
</dbReference>
<gene>
    <name evidence="7" type="ORF">EDC17_10109</name>
</gene>
<evidence type="ECO:0000259" key="6">
    <source>
        <dbReference type="SMART" id="SM01266"/>
    </source>
</evidence>
<keyword evidence="2 5" id="KW-0808">Transferase</keyword>
<dbReference type="InterPro" id="IPR039369">
    <property type="entry name" value="LacA-like"/>
</dbReference>
<keyword evidence="3" id="KW-0677">Repeat</keyword>
<dbReference type="InterPro" id="IPR001451">
    <property type="entry name" value="Hexapep"/>
</dbReference>
<evidence type="ECO:0000256" key="1">
    <source>
        <dbReference type="ARBA" id="ARBA00007274"/>
    </source>
</evidence>
<dbReference type="SMART" id="SM01266">
    <property type="entry name" value="Mac"/>
    <property type="match status" value="1"/>
</dbReference>
<organism evidence="7 8">
    <name type="scientific">Sphingobacterium alimentarium</name>
    <dbReference type="NCBI Taxonomy" id="797292"/>
    <lineage>
        <taxon>Bacteria</taxon>
        <taxon>Pseudomonadati</taxon>
        <taxon>Bacteroidota</taxon>
        <taxon>Sphingobacteriia</taxon>
        <taxon>Sphingobacteriales</taxon>
        <taxon>Sphingobacteriaceae</taxon>
        <taxon>Sphingobacterium</taxon>
    </lineage>
</organism>
<dbReference type="EC" id="2.3.1.-" evidence="5"/>
<dbReference type="InterPro" id="IPR011004">
    <property type="entry name" value="Trimer_LpxA-like_sf"/>
</dbReference>
<evidence type="ECO:0000256" key="2">
    <source>
        <dbReference type="ARBA" id="ARBA00022679"/>
    </source>
</evidence>
<sequence>MTEKEKMLQGLPYLASEKELQQTRLHAQRTCFRYNNTDPKHLKERKSIIRGLFEATDALFCIEQPFYCDYGSNISIGNNFFSNYNLTILDCAKVTIGENVMLGPNVAIYTAGHPIHPETRNSGLEYAFPVHIGNNVWIGGNTVINPNVTIGDNTVIGSGSVVTRDIPANVIAVGNPCKVVREITEEDKNYYYKNKLI</sequence>
<dbReference type="AlphaFoldDB" id="A0A4V2VUD7"/>
<evidence type="ECO:0000256" key="5">
    <source>
        <dbReference type="RuleBase" id="RU367021"/>
    </source>
</evidence>
<dbReference type="PROSITE" id="PS00101">
    <property type="entry name" value="HEXAPEP_TRANSFERASES"/>
    <property type="match status" value="1"/>
</dbReference>
<dbReference type="Proteomes" id="UP000295197">
    <property type="component" value="Unassembled WGS sequence"/>
</dbReference>
<dbReference type="CDD" id="cd03357">
    <property type="entry name" value="LbH_MAT_GAT"/>
    <property type="match status" value="1"/>
</dbReference>
<dbReference type="Pfam" id="PF12464">
    <property type="entry name" value="Mac"/>
    <property type="match status" value="1"/>
</dbReference>
<dbReference type="SUPFAM" id="SSF51161">
    <property type="entry name" value="Trimeric LpxA-like enzymes"/>
    <property type="match status" value="1"/>
</dbReference>
<dbReference type="Gene3D" id="2.160.10.10">
    <property type="entry name" value="Hexapeptide repeat proteins"/>
    <property type="match status" value="1"/>
</dbReference>
<evidence type="ECO:0000256" key="3">
    <source>
        <dbReference type="ARBA" id="ARBA00022737"/>
    </source>
</evidence>
<proteinExistence type="inferred from homology"/>
<dbReference type="PANTHER" id="PTHR43017">
    <property type="entry name" value="GALACTOSIDE O-ACETYLTRANSFERASE"/>
    <property type="match status" value="1"/>
</dbReference>
<dbReference type="InterPro" id="IPR018357">
    <property type="entry name" value="Hexapep_transf_CS"/>
</dbReference>
<evidence type="ECO:0000256" key="4">
    <source>
        <dbReference type="ARBA" id="ARBA00023315"/>
    </source>
</evidence>
<dbReference type="EMBL" id="SMBZ01000010">
    <property type="protein sequence ID" value="TCV18608.1"/>
    <property type="molecule type" value="Genomic_DNA"/>
</dbReference>
<comment type="similarity">
    <text evidence="1 5">Belongs to the transferase hexapeptide repeat family.</text>
</comment>
<keyword evidence="8" id="KW-1185">Reference proteome</keyword>
<dbReference type="Pfam" id="PF00132">
    <property type="entry name" value="Hexapep"/>
    <property type="match status" value="1"/>
</dbReference>
<name>A0A4V2VUD7_9SPHI</name>
<evidence type="ECO:0000313" key="7">
    <source>
        <dbReference type="EMBL" id="TCV18608.1"/>
    </source>
</evidence>
<dbReference type="OrthoDB" id="9812571at2"/>
<comment type="caution">
    <text evidence="7">The sequence shown here is derived from an EMBL/GenBank/DDBJ whole genome shotgun (WGS) entry which is preliminary data.</text>
</comment>
<keyword evidence="4 5" id="KW-0012">Acyltransferase</keyword>
<dbReference type="InterPro" id="IPR024688">
    <property type="entry name" value="Mac_dom"/>
</dbReference>
<dbReference type="GO" id="GO:0008870">
    <property type="term" value="F:galactoside O-acetyltransferase activity"/>
    <property type="evidence" value="ECO:0007669"/>
    <property type="project" value="TreeGrafter"/>
</dbReference>
<evidence type="ECO:0000313" key="8">
    <source>
        <dbReference type="Proteomes" id="UP000295197"/>
    </source>
</evidence>
<accession>A0A4V2VUD7</accession>
<protein>
    <recommendedName>
        <fullName evidence="5">Acetyltransferase</fullName>
        <ecNumber evidence="5">2.3.1.-</ecNumber>
    </recommendedName>
</protein>
<dbReference type="FunFam" id="2.160.10.10:FF:000008">
    <property type="entry name" value="Maltose O-acetyltransferase"/>
    <property type="match status" value="1"/>
</dbReference>